<dbReference type="Proteomes" id="UP000077202">
    <property type="component" value="Unassembled WGS sequence"/>
</dbReference>
<dbReference type="PANTHER" id="PTHR13228:SF3">
    <property type="entry name" value="CONSERVED OLIGOMERIC GOLGI COMPLEX SUBUNIT 5"/>
    <property type="match status" value="1"/>
</dbReference>
<feature type="domain" description="Conserved oligomeric Golgi complex subunit 5 helical" evidence="7">
    <location>
        <begin position="232"/>
        <end position="436"/>
    </location>
</feature>
<evidence type="ECO:0000256" key="5">
    <source>
        <dbReference type="SAM" id="MobiDB-lite"/>
    </source>
</evidence>
<dbReference type="GO" id="GO:0000139">
    <property type="term" value="C:Golgi membrane"/>
    <property type="evidence" value="ECO:0007669"/>
    <property type="project" value="UniProtKB-SubCell"/>
</dbReference>
<evidence type="ECO:0000256" key="4">
    <source>
        <dbReference type="ARBA" id="ARBA00023136"/>
    </source>
</evidence>
<evidence type="ECO:0000256" key="3">
    <source>
        <dbReference type="ARBA" id="ARBA00023034"/>
    </source>
</evidence>
<evidence type="ECO:0000259" key="6">
    <source>
        <dbReference type="Pfam" id="PF10392"/>
    </source>
</evidence>
<feature type="compositionally biased region" description="Gly residues" evidence="5">
    <location>
        <begin position="317"/>
        <end position="326"/>
    </location>
</feature>
<dbReference type="InterPro" id="IPR049176">
    <property type="entry name" value="COG5_N"/>
</dbReference>
<protein>
    <recommendedName>
        <fullName evidence="2">Conserved oligomeric Golgi complex subunit 5</fullName>
    </recommendedName>
</protein>
<evidence type="ECO:0000313" key="8">
    <source>
        <dbReference type="EMBL" id="OAE25893.1"/>
    </source>
</evidence>
<evidence type="ECO:0000259" key="7">
    <source>
        <dbReference type="Pfam" id="PF20649"/>
    </source>
</evidence>
<gene>
    <name evidence="8" type="ORF">AXG93_2145s1930</name>
</gene>
<dbReference type="InterPro" id="IPR048485">
    <property type="entry name" value="COG5_helical"/>
</dbReference>
<dbReference type="PANTHER" id="PTHR13228">
    <property type="entry name" value="CONSERVED OLIGOMERIC GOLGI COMPLEX COMPONENT 5"/>
    <property type="match status" value="1"/>
</dbReference>
<reference evidence="8" key="1">
    <citation type="submission" date="2016-03" db="EMBL/GenBank/DDBJ databases">
        <title>Mechanisms controlling the formation of the plant cell surface in tip-growing cells are functionally conserved among land plants.</title>
        <authorList>
            <person name="Honkanen S."/>
            <person name="Jones V.A."/>
            <person name="Morieri G."/>
            <person name="Champion C."/>
            <person name="Hetherington A.J."/>
            <person name="Kelly S."/>
            <person name="Saint-Marcoux D."/>
            <person name="Proust H."/>
            <person name="Prescott H."/>
            <person name="Dolan L."/>
        </authorList>
    </citation>
    <scope>NUCLEOTIDE SEQUENCE [LARGE SCALE GENOMIC DNA]</scope>
    <source>
        <tissue evidence="8">Whole gametophyte</tissue>
    </source>
</reference>
<feature type="region of interest" description="Disordered" evidence="5">
    <location>
        <begin position="317"/>
        <end position="336"/>
    </location>
</feature>
<evidence type="ECO:0000256" key="1">
    <source>
        <dbReference type="ARBA" id="ARBA00004395"/>
    </source>
</evidence>
<name>A0A176VZR9_MARPO</name>
<proteinExistence type="predicted"/>
<organism evidence="8 9">
    <name type="scientific">Marchantia polymorpha subsp. ruderalis</name>
    <dbReference type="NCBI Taxonomy" id="1480154"/>
    <lineage>
        <taxon>Eukaryota</taxon>
        <taxon>Viridiplantae</taxon>
        <taxon>Streptophyta</taxon>
        <taxon>Embryophyta</taxon>
        <taxon>Marchantiophyta</taxon>
        <taxon>Marchantiopsida</taxon>
        <taxon>Marchantiidae</taxon>
        <taxon>Marchantiales</taxon>
        <taxon>Marchantiaceae</taxon>
        <taxon>Marchantia</taxon>
    </lineage>
</organism>
<keyword evidence="4" id="KW-0472">Membrane</keyword>
<dbReference type="InterPro" id="IPR019465">
    <property type="entry name" value="Cog5"/>
</dbReference>
<evidence type="ECO:0000256" key="2">
    <source>
        <dbReference type="ARBA" id="ARBA00020974"/>
    </source>
</evidence>
<feature type="region of interest" description="Disordered" evidence="5">
    <location>
        <begin position="1"/>
        <end position="59"/>
    </location>
</feature>
<keyword evidence="9" id="KW-1185">Reference proteome</keyword>
<feature type="compositionally biased region" description="Polar residues" evidence="5">
    <location>
        <begin position="1"/>
        <end position="23"/>
    </location>
</feature>
<dbReference type="EMBL" id="LVLJ01002289">
    <property type="protein sequence ID" value="OAE25893.1"/>
    <property type="molecule type" value="Genomic_DNA"/>
</dbReference>
<dbReference type="AlphaFoldDB" id="A0A176VZR9"/>
<comment type="subcellular location">
    <subcellularLocation>
        <location evidence="1">Golgi apparatus membrane</location>
        <topology evidence="1">Peripheral membrane protein</topology>
    </subcellularLocation>
</comment>
<dbReference type="GO" id="GO:0006891">
    <property type="term" value="P:intra-Golgi vesicle-mediated transport"/>
    <property type="evidence" value="ECO:0007669"/>
    <property type="project" value="InterPro"/>
</dbReference>
<keyword evidence="3" id="KW-0333">Golgi apparatus</keyword>
<dbReference type="Pfam" id="PF20649">
    <property type="entry name" value="COG5_C"/>
    <property type="match status" value="1"/>
</dbReference>
<feature type="domain" description="Conserved oligomeric Golgi complex subunit 5 N-terminal" evidence="6">
    <location>
        <begin position="77"/>
        <end position="198"/>
    </location>
</feature>
<dbReference type="GO" id="GO:0017119">
    <property type="term" value="C:Golgi transport complex"/>
    <property type="evidence" value="ECO:0007669"/>
    <property type="project" value="InterPro"/>
</dbReference>
<accession>A0A176VZR9</accession>
<comment type="caution">
    <text evidence="8">The sequence shown here is derived from an EMBL/GenBank/DDBJ whole genome shotgun (WGS) entry which is preliminary data.</text>
</comment>
<sequence>MATPVLQRSASSFHRGPSNSGSGSALHRLGSQRSSSVHYDRDGSGPYVANGIENGGESADASAPAALELFEKDPVFSKFLSDDFNAAQFASEALGSESASAASEKLEEGIHLLEKQLRNEVFFRHDQLLQQLSTLKETESVLAVVRGGVESLQGSVQRVRSEIAEPYKQIKLKSQQLNSLHDTVELLRSVIKALKHLRKLRELMESGSAKADLAKAAQLFNEVETLRKEADLAGVEVVEEEVPWLMEVGNRIRTEAMKSLEAGMEALNQAEVGSVLQVYYNMGELKSTVEIMINKYKSQATKSVSSALDMKAISSTMGGGGPGGIQRSGTPQLGGTSRAREGLWQRLGTCINQLKTIMLAVWHLQRVLAKKRDPISHAVFLEEVTQAGDSMLTERVWEALVKSFGNQMRSAFTASSFVKETFVLGYPKLLTLIDSLLESIVRETDVKGVPPAIKSEDRTQLIAALEPFQTAYLAKCLTRLSEHVNNMFPSTVRGSIPSQDQIARLVSRVQEEIEAAKADGRLTLLVLKEVSKILQLLAERSEYQISTGPDSRQVSGPATPLQLKNFTLCLHLQEVHTRLSTMLAGLPPAASEALSAALGSVYGVALDSITPLFKSMVEKLESCILQIHDQNFSSDGVDYVEGEDSTSKYMDDLQRAITLYRSEFLSKLMVGSSSAAMGGESICSSLARKMASRVLLFFVRHAALVRPLSETGKLRMARDMAELELVVGQSLYPVEQLGAPYHALRAFRPLIFLDTSQLSGSPLLKELPLSVVLHHLYSRGPEELESPMKKLRLSFQQYSLWLDNQGEEQIWKGIRGTLDDYAARVKARGDKEFSPVYPLMLQLGFYCAWYYSCTVGVRFMPVDWPENHNSTVEFCWEILLSEKVQDFLYWNGSAMIDEESRPGSIDVNSSCSQCVITATGNIRVNPVEFALQSITENAGGSGQGDDAFSISEINVIVS</sequence>
<dbReference type="Pfam" id="PF10392">
    <property type="entry name" value="COG5_N"/>
    <property type="match status" value="1"/>
</dbReference>
<evidence type="ECO:0000313" key="9">
    <source>
        <dbReference type="Proteomes" id="UP000077202"/>
    </source>
</evidence>